<dbReference type="Proteomes" id="UP000528457">
    <property type="component" value="Unassembled WGS sequence"/>
</dbReference>
<accession>A0A7X0MUA5</accession>
<dbReference type="AlphaFoldDB" id="A0A7X0MUA5"/>
<sequence length="64" mass="7340">MSLNLNANIPNPDNFYNRLIDMQRDLSEEEVQMMNAKLILLLANHIGEESLLFEAMDLAKPIHS</sequence>
<evidence type="ECO:0000313" key="1">
    <source>
        <dbReference type="EMBL" id="MBB6520068.1"/>
    </source>
</evidence>
<dbReference type="EMBL" id="JACHHT010000001">
    <property type="protein sequence ID" value="MBB6520068.1"/>
    <property type="molecule type" value="Genomic_DNA"/>
</dbReference>
<dbReference type="Pfam" id="PF10932">
    <property type="entry name" value="DUF2783"/>
    <property type="match status" value="1"/>
</dbReference>
<keyword evidence="2" id="KW-1185">Reference proteome</keyword>
<comment type="caution">
    <text evidence="1">The sequence shown here is derived from an EMBL/GenBank/DDBJ whole genome shotgun (WGS) entry which is preliminary data.</text>
</comment>
<evidence type="ECO:0008006" key="3">
    <source>
        <dbReference type="Google" id="ProtNLM"/>
    </source>
</evidence>
<name>A0A7X0MUA5_9GAMM</name>
<evidence type="ECO:0000313" key="2">
    <source>
        <dbReference type="Proteomes" id="UP000528457"/>
    </source>
</evidence>
<organism evidence="1 2">
    <name type="scientific">Pseudoteredinibacter isoporae</name>
    <dbReference type="NCBI Taxonomy" id="570281"/>
    <lineage>
        <taxon>Bacteria</taxon>
        <taxon>Pseudomonadati</taxon>
        <taxon>Pseudomonadota</taxon>
        <taxon>Gammaproteobacteria</taxon>
        <taxon>Cellvibrionales</taxon>
        <taxon>Cellvibrionaceae</taxon>
        <taxon>Pseudoteredinibacter</taxon>
    </lineage>
</organism>
<dbReference type="RefSeq" id="WP_166852342.1">
    <property type="nucleotide sequence ID" value="NZ_JAAONY010000001.1"/>
</dbReference>
<dbReference type="InterPro" id="IPR021233">
    <property type="entry name" value="DUF2783"/>
</dbReference>
<proteinExistence type="predicted"/>
<protein>
    <recommendedName>
        <fullName evidence="3">DUF2783 domain-containing protein</fullName>
    </recommendedName>
</protein>
<reference evidence="1 2" key="1">
    <citation type="submission" date="2020-08" db="EMBL/GenBank/DDBJ databases">
        <title>Genomic Encyclopedia of Type Strains, Phase IV (KMG-IV): sequencing the most valuable type-strain genomes for metagenomic binning, comparative biology and taxonomic classification.</title>
        <authorList>
            <person name="Goeker M."/>
        </authorList>
    </citation>
    <scope>NUCLEOTIDE SEQUENCE [LARGE SCALE GENOMIC DNA]</scope>
    <source>
        <strain evidence="1 2">DSM 22368</strain>
    </source>
</reference>
<dbReference type="InParanoid" id="A0A7X0MUA5"/>
<gene>
    <name evidence="1" type="ORF">HNR48_000346</name>
</gene>